<dbReference type="GO" id="GO:0015074">
    <property type="term" value="P:DNA integration"/>
    <property type="evidence" value="ECO:0007669"/>
    <property type="project" value="InterPro"/>
</dbReference>
<dbReference type="PANTHER" id="PTHR41694">
    <property type="entry name" value="ENDOGENOUS RETROVIRUS GROUP K MEMBER POL PROTEIN"/>
    <property type="match status" value="1"/>
</dbReference>
<dbReference type="InterPro" id="IPR002156">
    <property type="entry name" value="RNaseH_domain"/>
</dbReference>
<dbReference type="InterPro" id="IPR001584">
    <property type="entry name" value="Integrase_cat-core"/>
</dbReference>
<dbReference type="Gene3D" id="3.30.420.10">
    <property type="entry name" value="Ribonuclease H-like superfamily/Ribonuclease H"/>
    <property type="match status" value="2"/>
</dbReference>
<dbReference type="PROSITE" id="PS50994">
    <property type="entry name" value="INTEGRASE"/>
    <property type="match status" value="1"/>
</dbReference>
<keyword evidence="7" id="KW-0378">Hydrolase</keyword>
<dbReference type="Pfam" id="PF06817">
    <property type="entry name" value="RVT_thumb"/>
    <property type="match status" value="1"/>
</dbReference>
<dbReference type="GO" id="GO:0035613">
    <property type="term" value="F:RNA stem-loop binding"/>
    <property type="evidence" value="ECO:0007669"/>
    <property type="project" value="TreeGrafter"/>
</dbReference>
<keyword evidence="16" id="KW-1185">Reference proteome</keyword>
<accession>A0A8K1G627</accession>
<dbReference type="Gene3D" id="2.30.30.10">
    <property type="entry name" value="Integrase, C-terminal domain superfamily, retroviral"/>
    <property type="match status" value="1"/>
</dbReference>
<evidence type="ECO:0000256" key="4">
    <source>
        <dbReference type="ARBA" id="ARBA00022722"/>
    </source>
</evidence>
<keyword evidence="6" id="KW-0255">Endonuclease</keyword>
<evidence type="ECO:0000256" key="2">
    <source>
        <dbReference type="ARBA" id="ARBA00022679"/>
    </source>
</evidence>
<protein>
    <submittedName>
        <fullName evidence="15">Uncharacterized protein</fullName>
    </submittedName>
</protein>
<keyword evidence="2" id="KW-0808">Transferase</keyword>
<evidence type="ECO:0000259" key="12">
    <source>
        <dbReference type="PROSITE" id="PS50878"/>
    </source>
</evidence>
<comment type="similarity">
    <text evidence="1">Belongs to the beta type-B retroviral polymerase family. HERV class-II K(HML-2) pol subfamily.</text>
</comment>
<feature type="domain" description="Reverse transcriptase" evidence="12">
    <location>
        <begin position="1"/>
        <end position="81"/>
    </location>
</feature>
<dbReference type="Pfam" id="PF00075">
    <property type="entry name" value="RNase_H"/>
    <property type="match status" value="1"/>
</dbReference>
<keyword evidence="10" id="KW-0862">Zinc</keyword>
<proteinExistence type="inferred from homology"/>
<evidence type="ECO:0000256" key="10">
    <source>
        <dbReference type="PROSITE-ProRule" id="PRU00450"/>
    </source>
</evidence>
<feature type="domain" description="RNase H type-1" evidence="13">
    <location>
        <begin position="295"/>
        <end position="426"/>
    </location>
</feature>
<evidence type="ECO:0000256" key="5">
    <source>
        <dbReference type="ARBA" id="ARBA00022723"/>
    </source>
</evidence>
<dbReference type="Pfam" id="PF02022">
    <property type="entry name" value="Integrase_Zn"/>
    <property type="match status" value="1"/>
</dbReference>
<name>A0A8K1G627_9PASS</name>
<dbReference type="GO" id="GO:0003964">
    <property type="term" value="F:RNA-directed DNA polymerase activity"/>
    <property type="evidence" value="ECO:0007669"/>
    <property type="project" value="UniProtKB-KW"/>
</dbReference>
<feature type="domain" description="Integrase catalytic" evidence="14">
    <location>
        <begin position="473"/>
        <end position="641"/>
    </location>
</feature>
<dbReference type="InterPro" id="IPR036397">
    <property type="entry name" value="RNaseH_sf"/>
</dbReference>
<dbReference type="SUPFAM" id="SSF46919">
    <property type="entry name" value="N-terminal Zn binding domain of HIV integrase"/>
    <property type="match status" value="1"/>
</dbReference>
<dbReference type="AlphaFoldDB" id="A0A8K1G627"/>
<dbReference type="PROSITE" id="PS50879">
    <property type="entry name" value="RNASE_H_1"/>
    <property type="match status" value="1"/>
</dbReference>
<evidence type="ECO:0000259" key="13">
    <source>
        <dbReference type="PROSITE" id="PS50879"/>
    </source>
</evidence>
<dbReference type="PANTHER" id="PTHR41694:SF3">
    <property type="entry name" value="RNA-DIRECTED DNA POLYMERASE-RELATED"/>
    <property type="match status" value="1"/>
</dbReference>
<dbReference type="InterPro" id="IPR010661">
    <property type="entry name" value="RVT_thumb"/>
</dbReference>
<reference evidence="15" key="1">
    <citation type="submission" date="2019-04" db="EMBL/GenBank/DDBJ databases">
        <title>Genome assembly of Zosterops borbonicus 15179.</title>
        <authorList>
            <person name="Leroy T."/>
            <person name="Anselmetti Y."/>
            <person name="Tilak M.-K."/>
            <person name="Nabholz B."/>
        </authorList>
    </citation>
    <scope>NUCLEOTIDE SEQUENCE</scope>
    <source>
        <strain evidence="15">HGM_15179</strain>
        <tissue evidence="15">Muscle</tissue>
    </source>
</reference>
<dbReference type="InterPro" id="IPR043502">
    <property type="entry name" value="DNA/RNA_pol_sf"/>
</dbReference>
<evidence type="ECO:0000256" key="9">
    <source>
        <dbReference type="ARBA" id="ARBA00023125"/>
    </source>
</evidence>
<dbReference type="GO" id="GO:0004523">
    <property type="term" value="F:RNA-DNA hybrid ribonuclease activity"/>
    <property type="evidence" value="ECO:0007669"/>
    <property type="project" value="InterPro"/>
</dbReference>
<evidence type="ECO:0000256" key="1">
    <source>
        <dbReference type="ARBA" id="ARBA00010879"/>
    </source>
</evidence>
<evidence type="ECO:0000256" key="7">
    <source>
        <dbReference type="ARBA" id="ARBA00022801"/>
    </source>
</evidence>
<dbReference type="InterPro" id="IPR012337">
    <property type="entry name" value="RNaseH-like_sf"/>
</dbReference>
<dbReference type="Pfam" id="PF00665">
    <property type="entry name" value="rve"/>
    <property type="match status" value="1"/>
</dbReference>
<keyword evidence="5" id="KW-0479">Metal-binding</keyword>
<keyword evidence="4" id="KW-0540">Nuclease</keyword>
<keyword evidence="10" id="KW-0863">Zinc-finger</keyword>
<feature type="domain" description="Integrase-type" evidence="11">
    <location>
        <begin position="425"/>
        <end position="466"/>
    </location>
</feature>
<evidence type="ECO:0000259" key="11">
    <source>
        <dbReference type="PROSITE" id="PS50876"/>
    </source>
</evidence>
<keyword evidence="9" id="KW-0238">DNA-binding</keyword>
<evidence type="ECO:0000256" key="6">
    <source>
        <dbReference type="ARBA" id="ARBA00022759"/>
    </source>
</evidence>
<dbReference type="InterPro" id="IPR003308">
    <property type="entry name" value="Integrase_Zn-bd_dom_N"/>
</dbReference>
<evidence type="ECO:0000313" key="16">
    <source>
        <dbReference type="Proteomes" id="UP000796761"/>
    </source>
</evidence>
<dbReference type="PROSITE" id="PS50876">
    <property type="entry name" value="ZF_INTEGRASE"/>
    <property type="match status" value="1"/>
</dbReference>
<dbReference type="InterPro" id="IPR000477">
    <property type="entry name" value="RT_dom"/>
</dbReference>
<dbReference type="GO" id="GO:0003677">
    <property type="term" value="F:DNA binding"/>
    <property type="evidence" value="ECO:0007669"/>
    <property type="project" value="UniProtKB-KW"/>
</dbReference>
<dbReference type="Pfam" id="PF00078">
    <property type="entry name" value="RVT_1"/>
    <property type="match status" value="1"/>
</dbReference>
<dbReference type="GO" id="GO:0008270">
    <property type="term" value="F:zinc ion binding"/>
    <property type="evidence" value="ECO:0007669"/>
    <property type="project" value="UniProtKB-KW"/>
</dbReference>
<dbReference type="OrthoDB" id="9386368at2759"/>
<dbReference type="InterPro" id="IPR043128">
    <property type="entry name" value="Rev_trsase/Diguanyl_cyclase"/>
</dbReference>
<dbReference type="Proteomes" id="UP000796761">
    <property type="component" value="Unassembled WGS sequence"/>
</dbReference>
<sequence>MVNSPTICQITVDRALAPIRSANPSATIIQYMDDILVTAPTPDQVDCLVTSISQTLQANGFEITEAKIKKGPSVTFLGVQITRSYVTPPQVKIHRNIKTLHDAQQLVGSLQWLRNFILIPPEIMSPLYKLLKGKHLWEQKTLMEEATRSLNFIEQQVSTAMLSRWNPSLQLDLYVHFTKEGGVGVLAQGPPDTAKPIQWVVLGKMTRSFTLGMECLGNLIMKGRKVALSHLGFEPAKIYLPFRKQIPTSSVAMSEHLALAHFGFAGELRYATKPPWTQSLAIVDIDFPQKVMDRPLPGETVFTDASSVTSTAAVVWQTEKKWQCIKATDKSLSVQQLEATAVAMACGLFQSQHLNIVTDSMFVAKLCLATSRPGVASSPTAVMIEEALSSRQGTISVIHINSHSPIKGFFQTGNDKADAAAKGLWTLQDARQLHDSLHIGAKALAKRCDISVTDARHIVATCPHCQKAPLWSGGVNPRGLKATEIWQSDFTLCQLMKPRAWLAVTVDTYSGAIVATQHAKANSKATIQHCLTAMAWLGIPKQIKTDNGTNFISKSAQEFASKWHITLTHGIPYNSTGQAIVERANQTLKSKLETLVKAEDFDSTIPPAEQPCLLATAMLALNQFSRGDETHCPIRKHWATQAMQEGPPVMVRNELGDWEKGWKLVLTGWGYAAVKKDNEIKWCPLKSIKPILYNQTNESCESLSTGQES</sequence>
<gene>
    <name evidence="15" type="ORF">HGM15179_014747</name>
</gene>
<organism evidence="15 16">
    <name type="scientific">Zosterops borbonicus</name>
    <dbReference type="NCBI Taxonomy" id="364589"/>
    <lineage>
        <taxon>Eukaryota</taxon>
        <taxon>Metazoa</taxon>
        <taxon>Chordata</taxon>
        <taxon>Craniata</taxon>
        <taxon>Vertebrata</taxon>
        <taxon>Euteleostomi</taxon>
        <taxon>Archelosauria</taxon>
        <taxon>Archosauria</taxon>
        <taxon>Dinosauria</taxon>
        <taxon>Saurischia</taxon>
        <taxon>Theropoda</taxon>
        <taxon>Coelurosauria</taxon>
        <taxon>Aves</taxon>
        <taxon>Neognathae</taxon>
        <taxon>Neoaves</taxon>
        <taxon>Telluraves</taxon>
        <taxon>Australaves</taxon>
        <taxon>Passeriformes</taxon>
        <taxon>Sylvioidea</taxon>
        <taxon>Zosteropidae</taxon>
        <taxon>Zosterops</taxon>
    </lineage>
</organism>
<keyword evidence="8" id="KW-0695">RNA-directed DNA polymerase</keyword>
<evidence type="ECO:0000256" key="8">
    <source>
        <dbReference type="ARBA" id="ARBA00022918"/>
    </source>
</evidence>
<dbReference type="SUPFAM" id="SSF56672">
    <property type="entry name" value="DNA/RNA polymerases"/>
    <property type="match status" value="1"/>
</dbReference>
<dbReference type="InterPro" id="IPR017856">
    <property type="entry name" value="Integrase-like_N"/>
</dbReference>
<dbReference type="InterPro" id="IPR036862">
    <property type="entry name" value="Integrase_C_dom_sf_retrovir"/>
</dbReference>
<dbReference type="Gene3D" id="3.30.70.270">
    <property type="match status" value="2"/>
</dbReference>
<dbReference type="PROSITE" id="PS50878">
    <property type="entry name" value="RT_POL"/>
    <property type="match status" value="1"/>
</dbReference>
<dbReference type="SUPFAM" id="SSF50122">
    <property type="entry name" value="DNA-binding domain of retroviral integrase"/>
    <property type="match status" value="1"/>
</dbReference>
<comment type="caution">
    <text evidence="15">The sequence shown here is derived from an EMBL/GenBank/DDBJ whole genome shotgun (WGS) entry which is preliminary data.</text>
</comment>
<dbReference type="EMBL" id="SWJQ01000600">
    <property type="protein sequence ID" value="TRZ12373.1"/>
    <property type="molecule type" value="Genomic_DNA"/>
</dbReference>
<dbReference type="SUPFAM" id="SSF53098">
    <property type="entry name" value="Ribonuclease H-like"/>
    <property type="match status" value="2"/>
</dbReference>
<evidence type="ECO:0000259" key="14">
    <source>
        <dbReference type="PROSITE" id="PS50994"/>
    </source>
</evidence>
<evidence type="ECO:0000313" key="15">
    <source>
        <dbReference type="EMBL" id="TRZ12373.1"/>
    </source>
</evidence>
<dbReference type="Gene3D" id="1.10.10.200">
    <property type="match status" value="1"/>
</dbReference>
<evidence type="ECO:0000256" key="3">
    <source>
        <dbReference type="ARBA" id="ARBA00022695"/>
    </source>
</evidence>
<keyword evidence="3" id="KW-0548">Nucleotidyltransferase</keyword>